<feature type="chain" id="PRO_5045873952" evidence="9">
    <location>
        <begin position="21"/>
        <end position="415"/>
    </location>
</feature>
<dbReference type="SUPFAM" id="SSF56954">
    <property type="entry name" value="Outer membrane efflux proteins (OEP)"/>
    <property type="match status" value="1"/>
</dbReference>
<feature type="signal peptide" evidence="9">
    <location>
        <begin position="1"/>
        <end position="20"/>
    </location>
</feature>
<dbReference type="PANTHER" id="PTHR30026:SF20">
    <property type="entry name" value="OUTER MEMBRANE PROTEIN TOLC"/>
    <property type="match status" value="1"/>
</dbReference>
<proteinExistence type="inferred from homology"/>
<evidence type="ECO:0000256" key="1">
    <source>
        <dbReference type="ARBA" id="ARBA00004442"/>
    </source>
</evidence>
<comment type="subcellular location">
    <subcellularLocation>
        <location evidence="1">Cell outer membrane</location>
    </subcellularLocation>
</comment>
<keyword evidence="7" id="KW-0998">Cell outer membrane</keyword>
<comment type="caution">
    <text evidence="10">The sequence shown here is derived from an EMBL/GenBank/DDBJ whole genome shotgun (WGS) entry which is preliminary data.</text>
</comment>
<dbReference type="Pfam" id="PF02321">
    <property type="entry name" value="OEP"/>
    <property type="match status" value="2"/>
</dbReference>
<keyword evidence="8" id="KW-0175">Coiled coil</keyword>
<evidence type="ECO:0000313" key="11">
    <source>
        <dbReference type="Proteomes" id="UP000613030"/>
    </source>
</evidence>
<evidence type="ECO:0000256" key="7">
    <source>
        <dbReference type="ARBA" id="ARBA00023237"/>
    </source>
</evidence>
<evidence type="ECO:0000256" key="9">
    <source>
        <dbReference type="SAM" id="SignalP"/>
    </source>
</evidence>
<keyword evidence="3" id="KW-0813">Transport</keyword>
<keyword evidence="4" id="KW-1134">Transmembrane beta strand</keyword>
<keyword evidence="5" id="KW-0812">Transmembrane</keyword>
<organism evidence="10 11">
    <name type="scientific">Chryseolinea lacunae</name>
    <dbReference type="NCBI Taxonomy" id="2801331"/>
    <lineage>
        <taxon>Bacteria</taxon>
        <taxon>Pseudomonadati</taxon>
        <taxon>Bacteroidota</taxon>
        <taxon>Cytophagia</taxon>
        <taxon>Cytophagales</taxon>
        <taxon>Fulvivirgaceae</taxon>
        <taxon>Chryseolinea</taxon>
    </lineage>
</organism>
<name>A0ABS1KNM4_9BACT</name>
<gene>
    <name evidence="10" type="ORF">JI741_06360</name>
</gene>
<evidence type="ECO:0000256" key="3">
    <source>
        <dbReference type="ARBA" id="ARBA00022448"/>
    </source>
</evidence>
<evidence type="ECO:0000313" key="10">
    <source>
        <dbReference type="EMBL" id="MBL0740833.1"/>
    </source>
</evidence>
<keyword evidence="6" id="KW-0472">Membrane</keyword>
<evidence type="ECO:0000256" key="8">
    <source>
        <dbReference type="SAM" id="Coils"/>
    </source>
</evidence>
<feature type="coiled-coil region" evidence="8">
    <location>
        <begin position="298"/>
        <end position="325"/>
    </location>
</feature>
<dbReference type="EMBL" id="JAERRB010000002">
    <property type="protein sequence ID" value="MBL0740833.1"/>
    <property type="molecule type" value="Genomic_DNA"/>
</dbReference>
<keyword evidence="11" id="KW-1185">Reference proteome</keyword>
<sequence length="415" mass="46997">MVNRFILLLTVVFTAVSLQAQNSLSLQASLQLARKQNPDLQVSAFNIPLAEGDVTQSQLRPNPIFNTQLLYMTNRNYRNEAGVLNTANGQHWFQVTKPLQIGGLRTNKIEFANKQLTQSKLDFNETSRGLYYAVASKWLDVWSARVNLDILLKGKVYIDSLVKINEFRLKDKVITGTDLARTQLLAQQYQRDIITSQQHYSNELQNLRYLVGASDSVSIQVDDAVFANINTAGDSLLKLGMSKRTDVLSAKNAIDASETYIKLQRSLAYPRPEVGAIFNPQNNIPYVGAYATITIPLLDRNQGQRAKAETQRQQAQQNLLATQRQAETEVTTAYRTYLTQRQNVATYESNLAQAAAILNSVRYSYLKGSTSIIDLLEAQRSWLDTQQRYYNTMEDFRRSYIQLLYVTGLINQLAE</sequence>
<evidence type="ECO:0000256" key="5">
    <source>
        <dbReference type="ARBA" id="ARBA00022692"/>
    </source>
</evidence>
<evidence type="ECO:0000256" key="2">
    <source>
        <dbReference type="ARBA" id="ARBA00007613"/>
    </source>
</evidence>
<dbReference type="Proteomes" id="UP000613030">
    <property type="component" value="Unassembled WGS sequence"/>
</dbReference>
<keyword evidence="9" id="KW-0732">Signal</keyword>
<reference evidence="10 11" key="1">
    <citation type="submission" date="2021-01" db="EMBL/GenBank/DDBJ databases">
        <title>Chryseolinea sp. Jin1 Genome sequencing and assembly.</title>
        <authorList>
            <person name="Kim I."/>
        </authorList>
    </citation>
    <scope>NUCLEOTIDE SEQUENCE [LARGE SCALE GENOMIC DNA]</scope>
    <source>
        <strain evidence="10 11">Jin1</strain>
    </source>
</reference>
<evidence type="ECO:0000256" key="4">
    <source>
        <dbReference type="ARBA" id="ARBA00022452"/>
    </source>
</evidence>
<dbReference type="RefSeq" id="WP_202008209.1">
    <property type="nucleotide sequence ID" value="NZ_JAERRB010000002.1"/>
</dbReference>
<dbReference type="InterPro" id="IPR051906">
    <property type="entry name" value="TolC-like"/>
</dbReference>
<accession>A0ABS1KNM4</accession>
<comment type="similarity">
    <text evidence="2">Belongs to the outer membrane factor (OMF) (TC 1.B.17) family.</text>
</comment>
<protein>
    <submittedName>
        <fullName evidence="10">TolC family protein</fullName>
    </submittedName>
</protein>
<dbReference type="PANTHER" id="PTHR30026">
    <property type="entry name" value="OUTER MEMBRANE PROTEIN TOLC"/>
    <property type="match status" value="1"/>
</dbReference>
<evidence type="ECO:0000256" key="6">
    <source>
        <dbReference type="ARBA" id="ARBA00023136"/>
    </source>
</evidence>
<dbReference type="InterPro" id="IPR003423">
    <property type="entry name" value="OMP_efflux"/>
</dbReference>
<dbReference type="Gene3D" id="1.20.1600.10">
    <property type="entry name" value="Outer membrane efflux proteins (OEP)"/>
    <property type="match status" value="1"/>
</dbReference>